<gene>
    <name evidence="11" type="ORF">RZO55_19060</name>
</gene>
<comment type="caution">
    <text evidence="11">The sequence shown here is derived from an EMBL/GenBank/DDBJ whole genome shotgun (WGS) entry which is preliminary data.</text>
</comment>
<keyword evidence="6 9" id="KW-0812">Transmembrane</keyword>
<keyword evidence="7 9" id="KW-1133">Transmembrane helix</keyword>
<evidence type="ECO:0000256" key="5">
    <source>
        <dbReference type="ARBA" id="ARBA00022519"/>
    </source>
</evidence>
<dbReference type="PANTHER" id="PTHR30413:SF8">
    <property type="entry name" value="TRANSPORT PERMEASE PROTEIN"/>
    <property type="match status" value="1"/>
</dbReference>
<dbReference type="RefSeq" id="WP_318065865.1">
    <property type="nucleotide sequence ID" value="NZ_JAWONS010000280.1"/>
</dbReference>
<feature type="transmembrane region" description="Helical" evidence="9">
    <location>
        <begin position="441"/>
        <end position="462"/>
    </location>
</feature>
<evidence type="ECO:0000256" key="4">
    <source>
        <dbReference type="ARBA" id="ARBA00022475"/>
    </source>
</evidence>
<feature type="transmembrane region" description="Helical" evidence="9">
    <location>
        <begin position="278"/>
        <end position="304"/>
    </location>
</feature>
<keyword evidence="8 9" id="KW-0472">Membrane</keyword>
<feature type="transmembrane region" description="Helical" evidence="9">
    <location>
        <begin position="387"/>
        <end position="404"/>
    </location>
</feature>
<sequence>MNYYVRKIFHALIFCLIIAIVFQWAGGDELKYRAEKTPMIELNNVLPEIIQGTTIDQELTINCDSLDRIILTISNYGRITNKGLLTLELIDGKNRQVLADIKVDVSNFKADQTFTWNLSKSILDMKNKKVILRATSNSESGSGLSLYFLQDNLQRENQLYLNGEPINGVLSFSLEGRSSYWFGVHYWHIIIALLGYIILYYLTAAFQESQGRLSMTTRISKIWKRYEFLIKQLVSRDFKTKYKRSILGYLWSLLNPLLSMVVQYIVFSTIFRQDIDNFPVYLLSGIVMFNFFVDAVGQGLNAILCNASLITKVYVPKYIYPVTKVLSCSINLFISIIPLLVVMIITGENFTKALVLIVFPLAWVLIFSIGLALILSAAMVFFRDTQYLWGIFSLIWTYATPLFYPAKIIPPQYAFILKINPMYYYISFLRELLIAGRSPGLYQYVLCSFSAIVVLCIGTIVFKKTQDKFILYI</sequence>
<name>A0ABU4GPY8_9CLOT</name>
<evidence type="ECO:0000256" key="6">
    <source>
        <dbReference type="ARBA" id="ARBA00022692"/>
    </source>
</evidence>
<proteinExistence type="inferred from homology"/>
<evidence type="ECO:0000256" key="3">
    <source>
        <dbReference type="ARBA" id="ARBA00022448"/>
    </source>
</evidence>
<keyword evidence="4 9" id="KW-1003">Cell membrane</keyword>
<evidence type="ECO:0000256" key="9">
    <source>
        <dbReference type="RuleBase" id="RU361157"/>
    </source>
</evidence>
<evidence type="ECO:0000313" key="12">
    <source>
        <dbReference type="Proteomes" id="UP001276854"/>
    </source>
</evidence>
<dbReference type="InterPro" id="IPR013525">
    <property type="entry name" value="ABC2_TM"/>
</dbReference>
<feature type="transmembrane region" description="Helical" evidence="9">
    <location>
        <begin position="180"/>
        <end position="202"/>
    </location>
</feature>
<dbReference type="InterPro" id="IPR047817">
    <property type="entry name" value="ABC2_TM_bact-type"/>
</dbReference>
<evidence type="ECO:0000259" key="10">
    <source>
        <dbReference type="PROSITE" id="PS51012"/>
    </source>
</evidence>
<dbReference type="Pfam" id="PF01061">
    <property type="entry name" value="ABC2_membrane"/>
    <property type="match status" value="1"/>
</dbReference>
<evidence type="ECO:0000313" key="11">
    <source>
        <dbReference type="EMBL" id="MDW2799679.1"/>
    </source>
</evidence>
<feature type="transmembrane region" description="Helical" evidence="9">
    <location>
        <begin position="246"/>
        <end position="266"/>
    </location>
</feature>
<keyword evidence="12" id="KW-1185">Reference proteome</keyword>
<dbReference type="PANTHER" id="PTHR30413">
    <property type="entry name" value="INNER MEMBRANE TRANSPORT PERMEASE"/>
    <property type="match status" value="1"/>
</dbReference>
<comment type="similarity">
    <text evidence="2 9">Belongs to the ABC-2 integral membrane protein family.</text>
</comment>
<evidence type="ECO:0000256" key="1">
    <source>
        <dbReference type="ARBA" id="ARBA00004429"/>
    </source>
</evidence>
<feature type="domain" description="ABC transmembrane type-2" evidence="10">
    <location>
        <begin position="247"/>
        <end position="465"/>
    </location>
</feature>
<keyword evidence="5" id="KW-0997">Cell inner membrane</keyword>
<organism evidence="11 12">
    <name type="scientific">Clostridium boliviensis</name>
    <dbReference type="NCBI Taxonomy" id="318465"/>
    <lineage>
        <taxon>Bacteria</taxon>
        <taxon>Bacillati</taxon>
        <taxon>Bacillota</taxon>
        <taxon>Clostridia</taxon>
        <taxon>Eubacteriales</taxon>
        <taxon>Clostridiaceae</taxon>
        <taxon>Clostridium</taxon>
    </lineage>
</organism>
<evidence type="ECO:0000256" key="2">
    <source>
        <dbReference type="ARBA" id="ARBA00007783"/>
    </source>
</evidence>
<reference evidence="11 12" key="1">
    <citation type="submission" date="2023-10" db="EMBL/GenBank/DDBJ databases">
        <title>A novel Glycoside Hydrolase 43-Like Enzyme from Clostrdium boliviensis is an Endo-xylanase, and a Candidate for Xylooligosaccharides Production from Different Xylan Substrates.</title>
        <authorList>
            <person name="Alvarez M.T."/>
            <person name="Rocabado-Villegas L.R."/>
            <person name="Salas-Veizaga D.M."/>
            <person name="Linares-Pasten J.A."/>
            <person name="Gudmundsdottir E.E."/>
            <person name="Hreggvidsson G.O."/>
            <person name="Adlercreutz P."/>
            <person name="Nordberg Karlsson E."/>
        </authorList>
    </citation>
    <scope>NUCLEOTIDE SEQUENCE [LARGE SCALE GENOMIC DNA]</scope>
    <source>
        <strain evidence="11 12">E-1</strain>
    </source>
</reference>
<feature type="transmembrane region" description="Helical" evidence="9">
    <location>
        <begin position="353"/>
        <end position="375"/>
    </location>
</feature>
<comment type="subcellular location">
    <subcellularLocation>
        <location evidence="1">Cell inner membrane</location>
        <topology evidence="1">Multi-pass membrane protein</topology>
    </subcellularLocation>
    <subcellularLocation>
        <location evidence="9">Cell membrane</location>
        <topology evidence="9">Multi-pass membrane protein</topology>
    </subcellularLocation>
</comment>
<dbReference type="Proteomes" id="UP001276854">
    <property type="component" value="Unassembled WGS sequence"/>
</dbReference>
<evidence type="ECO:0000256" key="7">
    <source>
        <dbReference type="ARBA" id="ARBA00022989"/>
    </source>
</evidence>
<accession>A0ABU4GPY8</accession>
<protein>
    <recommendedName>
        <fullName evidence="9">Transport permease protein</fullName>
    </recommendedName>
</protein>
<keyword evidence="3 9" id="KW-0813">Transport</keyword>
<dbReference type="EMBL" id="JAWONS010000280">
    <property type="protein sequence ID" value="MDW2799679.1"/>
    <property type="molecule type" value="Genomic_DNA"/>
</dbReference>
<dbReference type="PROSITE" id="PS51012">
    <property type="entry name" value="ABC_TM2"/>
    <property type="match status" value="1"/>
</dbReference>
<feature type="transmembrane region" description="Helical" evidence="9">
    <location>
        <begin position="325"/>
        <end position="347"/>
    </location>
</feature>
<evidence type="ECO:0000256" key="8">
    <source>
        <dbReference type="ARBA" id="ARBA00023136"/>
    </source>
</evidence>